<proteinExistence type="predicted"/>
<dbReference type="GO" id="GO:0005216">
    <property type="term" value="F:monoatomic ion channel activity"/>
    <property type="evidence" value="ECO:0007669"/>
    <property type="project" value="InterPro"/>
</dbReference>
<dbReference type="InterPro" id="IPR038050">
    <property type="entry name" value="Neuro_actylchol_rec"/>
</dbReference>
<gene>
    <name evidence="2" type="ORF">PENTCL1PPCAC_4222</name>
</gene>
<evidence type="ECO:0000313" key="3">
    <source>
        <dbReference type="Proteomes" id="UP001432027"/>
    </source>
</evidence>
<reference evidence="2" key="1">
    <citation type="submission" date="2023-10" db="EMBL/GenBank/DDBJ databases">
        <title>Genome assembly of Pristionchus species.</title>
        <authorList>
            <person name="Yoshida K."/>
            <person name="Sommer R.J."/>
        </authorList>
    </citation>
    <scope>NUCLEOTIDE SEQUENCE</scope>
    <source>
        <strain evidence="2">RS0144</strain>
    </source>
</reference>
<keyword evidence="1" id="KW-0812">Transmembrane</keyword>
<organism evidence="2 3">
    <name type="scientific">Pristionchus entomophagus</name>
    <dbReference type="NCBI Taxonomy" id="358040"/>
    <lineage>
        <taxon>Eukaryota</taxon>
        <taxon>Metazoa</taxon>
        <taxon>Ecdysozoa</taxon>
        <taxon>Nematoda</taxon>
        <taxon>Chromadorea</taxon>
        <taxon>Rhabditida</taxon>
        <taxon>Rhabditina</taxon>
        <taxon>Diplogasteromorpha</taxon>
        <taxon>Diplogasteroidea</taxon>
        <taxon>Neodiplogasteridae</taxon>
        <taxon>Pristionchus</taxon>
    </lineage>
</organism>
<evidence type="ECO:0000256" key="1">
    <source>
        <dbReference type="SAM" id="Phobius"/>
    </source>
</evidence>
<keyword evidence="3" id="KW-1185">Reference proteome</keyword>
<dbReference type="EMBL" id="BTSX01000001">
    <property type="protein sequence ID" value="GMS82047.1"/>
    <property type="molecule type" value="Genomic_DNA"/>
</dbReference>
<keyword evidence="1" id="KW-0472">Membrane</keyword>
<keyword evidence="1" id="KW-1133">Transmembrane helix</keyword>
<comment type="caution">
    <text evidence="2">The sequence shown here is derived from an EMBL/GenBank/DDBJ whole genome shotgun (WGS) entry which is preliminary data.</text>
</comment>
<dbReference type="Gene3D" id="1.20.58.390">
    <property type="entry name" value="Neurotransmitter-gated ion-channel transmembrane domain"/>
    <property type="match status" value="1"/>
</dbReference>
<dbReference type="AlphaFoldDB" id="A0AAV5SF99"/>
<name>A0AAV5SF99_9BILA</name>
<protein>
    <recommendedName>
        <fullName evidence="4">Neurotransmitter-gated ion-channel ligand-binding domain-containing protein</fullName>
    </recommendedName>
</protein>
<dbReference type="PANTHER" id="PTHR18945">
    <property type="entry name" value="NEUROTRANSMITTER GATED ION CHANNEL"/>
    <property type="match status" value="1"/>
</dbReference>
<dbReference type="GO" id="GO:0016020">
    <property type="term" value="C:membrane"/>
    <property type="evidence" value="ECO:0007669"/>
    <property type="project" value="InterPro"/>
</dbReference>
<evidence type="ECO:0000313" key="2">
    <source>
        <dbReference type="EMBL" id="GMS82047.1"/>
    </source>
</evidence>
<dbReference type="GO" id="GO:0004888">
    <property type="term" value="F:transmembrane signaling receptor activity"/>
    <property type="evidence" value="ECO:0007669"/>
    <property type="project" value="InterPro"/>
</dbReference>
<accession>A0AAV5SF99</accession>
<dbReference type="InterPro" id="IPR006201">
    <property type="entry name" value="Neur_channel"/>
</dbReference>
<sequence>MNWNFRIAVNMLFDEFPFDRQAFSLTLAVHPSMILVGHDHIVTTTEVENEWSLVEDFVKMNRDDSFRLIYRVTVKRYPFFWLYLIIFPCFILGFLVIAALTLGADSNSIEALVS</sequence>
<feature type="transmembrane region" description="Helical" evidence="1">
    <location>
        <begin position="80"/>
        <end position="104"/>
    </location>
</feature>
<dbReference type="Proteomes" id="UP001432027">
    <property type="component" value="Unassembled WGS sequence"/>
</dbReference>
<feature type="non-terminal residue" evidence="2">
    <location>
        <position position="114"/>
    </location>
</feature>
<evidence type="ECO:0008006" key="4">
    <source>
        <dbReference type="Google" id="ProtNLM"/>
    </source>
</evidence>